<accession>A0A2I0KG27</accession>
<name>A0A2I0KG27_PUNGR</name>
<organism evidence="1 2">
    <name type="scientific">Punica granatum</name>
    <name type="common">Pomegranate</name>
    <dbReference type="NCBI Taxonomy" id="22663"/>
    <lineage>
        <taxon>Eukaryota</taxon>
        <taxon>Viridiplantae</taxon>
        <taxon>Streptophyta</taxon>
        <taxon>Embryophyta</taxon>
        <taxon>Tracheophyta</taxon>
        <taxon>Spermatophyta</taxon>
        <taxon>Magnoliopsida</taxon>
        <taxon>eudicotyledons</taxon>
        <taxon>Gunneridae</taxon>
        <taxon>Pentapetalae</taxon>
        <taxon>rosids</taxon>
        <taxon>malvids</taxon>
        <taxon>Myrtales</taxon>
        <taxon>Lythraceae</taxon>
        <taxon>Punica</taxon>
    </lineage>
</organism>
<protein>
    <submittedName>
        <fullName evidence="1">Uncharacterized protein</fullName>
    </submittedName>
</protein>
<dbReference type="EMBL" id="PGOL01000657">
    <property type="protein sequence ID" value="PKI66766.1"/>
    <property type="molecule type" value="Genomic_DNA"/>
</dbReference>
<evidence type="ECO:0000313" key="1">
    <source>
        <dbReference type="EMBL" id="PKI66766.1"/>
    </source>
</evidence>
<dbReference type="Proteomes" id="UP000233551">
    <property type="component" value="Unassembled WGS sequence"/>
</dbReference>
<sequence length="50" mass="5280">MVTTSFGGAGERNDVAVRLGEGSGARMASFWAGSNLLVLKSFNDHFASFL</sequence>
<comment type="caution">
    <text evidence="1">The sequence shown here is derived from an EMBL/GenBank/DDBJ whole genome shotgun (WGS) entry which is preliminary data.</text>
</comment>
<proteinExistence type="predicted"/>
<keyword evidence="2" id="KW-1185">Reference proteome</keyword>
<reference evidence="1 2" key="1">
    <citation type="submission" date="2017-11" db="EMBL/GenBank/DDBJ databases">
        <title>De-novo sequencing of pomegranate (Punica granatum L.) genome.</title>
        <authorList>
            <person name="Akparov Z."/>
            <person name="Amiraslanov A."/>
            <person name="Hajiyeva S."/>
            <person name="Abbasov M."/>
            <person name="Kaur K."/>
            <person name="Hamwieh A."/>
            <person name="Solovyev V."/>
            <person name="Salamov A."/>
            <person name="Braich B."/>
            <person name="Kosarev P."/>
            <person name="Mahmoud A."/>
            <person name="Hajiyev E."/>
            <person name="Babayeva S."/>
            <person name="Izzatullayeva V."/>
            <person name="Mammadov A."/>
            <person name="Mammadov A."/>
            <person name="Sharifova S."/>
            <person name="Ojaghi J."/>
            <person name="Eynullazada K."/>
            <person name="Bayramov B."/>
            <person name="Abdulazimova A."/>
            <person name="Shahmuradov I."/>
        </authorList>
    </citation>
    <scope>NUCLEOTIDE SEQUENCE [LARGE SCALE GENOMIC DNA]</scope>
    <source>
        <strain evidence="2">cv. AG2017</strain>
        <tissue evidence="1">Leaf</tissue>
    </source>
</reference>
<dbReference type="AlphaFoldDB" id="A0A2I0KG27"/>
<gene>
    <name evidence="1" type="ORF">CRG98_012772</name>
</gene>
<evidence type="ECO:0000313" key="2">
    <source>
        <dbReference type="Proteomes" id="UP000233551"/>
    </source>
</evidence>